<organism evidence="1 2">
    <name type="scientific">Pseudomonas cuatrocienegasensis</name>
    <dbReference type="NCBI Taxonomy" id="543360"/>
    <lineage>
        <taxon>Bacteria</taxon>
        <taxon>Pseudomonadati</taxon>
        <taxon>Pseudomonadota</taxon>
        <taxon>Gammaproteobacteria</taxon>
        <taxon>Pseudomonadales</taxon>
        <taxon>Pseudomonadaceae</taxon>
        <taxon>Pseudomonas</taxon>
    </lineage>
</organism>
<name>A0ABY1BDH9_9PSED</name>
<dbReference type="EMBL" id="FOFP01000007">
    <property type="protein sequence ID" value="SEQ59564.1"/>
    <property type="molecule type" value="Genomic_DNA"/>
</dbReference>
<proteinExistence type="predicted"/>
<dbReference type="RefSeq" id="WP_069520111.1">
    <property type="nucleotide sequence ID" value="NZ_FOFP01000007.1"/>
</dbReference>
<dbReference type="InterPro" id="IPR030927">
    <property type="entry name" value="T2SS_GspM_XcpZ"/>
</dbReference>
<protein>
    <submittedName>
        <fullName evidence="1">Type II secretion system protein M, XcpZ-type</fullName>
    </submittedName>
</protein>
<gene>
    <name evidence="1" type="ORF">SAMN05216600_107179</name>
</gene>
<comment type="caution">
    <text evidence="1">The sequence shown here is derived from an EMBL/GenBank/DDBJ whole genome shotgun (WGS) entry which is preliminary data.</text>
</comment>
<accession>A0ABY1BDH9</accession>
<sequence>MKFAALHNHWQALPAARKRLLAIGWLVVALMAMYVAARPLYTAWHTARHWQTLASQARALPTTQAMVADDWGRLASASALVLTEVRGDGATWQLAGRMERTDALAGFITRASTRGWRADDWNLSKDAEGLRFDLHLRPRLGAAQP</sequence>
<evidence type="ECO:0000313" key="1">
    <source>
        <dbReference type="EMBL" id="SEQ59564.1"/>
    </source>
</evidence>
<reference evidence="1 2" key="1">
    <citation type="submission" date="2016-10" db="EMBL/GenBank/DDBJ databases">
        <authorList>
            <person name="Varghese N."/>
            <person name="Submissions S."/>
        </authorList>
    </citation>
    <scope>NUCLEOTIDE SEQUENCE [LARGE SCALE GENOMIC DNA]</scope>
    <source>
        <strain evidence="1 2">CIP 109853</strain>
    </source>
</reference>
<evidence type="ECO:0000313" key="2">
    <source>
        <dbReference type="Proteomes" id="UP000198512"/>
    </source>
</evidence>
<keyword evidence="2" id="KW-1185">Reference proteome</keyword>
<dbReference type="Proteomes" id="UP000198512">
    <property type="component" value="Unassembled WGS sequence"/>
</dbReference>
<dbReference type="NCBIfam" id="TIGR04412">
    <property type="entry name" value="T2SS_GspM_XcpZ"/>
    <property type="match status" value="1"/>
</dbReference>